<organism evidence="3 4">
    <name type="scientific">Esox lucius</name>
    <name type="common">Northern pike</name>
    <dbReference type="NCBI Taxonomy" id="8010"/>
    <lineage>
        <taxon>Eukaryota</taxon>
        <taxon>Metazoa</taxon>
        <taxon>Chordata</taxon>
        <taxon>Craniata</taxon>
        <taxon>Vertebrata</taxon>
        <taxon>Euteleostomi</taxon>
        <taxon>Actinopterygii</taxon>
        <taxon>Neopterygii</taxon>
        <taxon>Teleostei</taxon>
        <taxon>Protacanthopterygii</taxon>
        <taxon>Esociformes</taxon>
        <taxon>Esocidae</taxon>
        <taxon>Esox</taxon>
    </lineage>
</organism>
<dbReference type="GO" id="GO:0006508">
    <property type="term" value="P:proteolysis"/>
    <property type="evidence" value="ECO:0007669"/>
    <property type="project" value="InterPro"/>
</dbReference>
<dbReference type="PANTHER" id="PTHR33064:SF37">
    <property type="entry name" value="RIBONUCLEASE H"/>
    <property type="match status" value="1"/>
</dbReference>
<dbReference type="SUPFAM" id="SSF50630">
    <property type="entry name" value="Acid proteases"/>
    <property type="match status" value="1"/>
</dbReference>
<keyword evidence="1" id="KW-0378">Hydrolase</keyword>
<dbReference type="InterPro" id="IPR018061">
    <property type="entry name" value="Retropepsins"/>
</dbReference>
<reference evidence="3" key="2">
    <citation type="submission" date="2025-05" db="UniProtKB">
        <authorList>
            <consortium name="Ensembl"/>
        </authorList>
    </citation>
    <scope>IDENTIFICATION</scope>
</reference>
<protein>
    <recommendedName>
        <fullName evidence="2">Peptidase A2 domain-containing protein</fullName>
    </recommendedName>
</protein>
<dbReference type="InterPro" id="IPR043128">
    <property type="entry name" value="Rev_trsase/Diguanyl_cyclase"/>
</dbReference>
<feature type="domain" description="Peptidase A2" evidence="2">
    <location>
        <begin position="11"/>
        <end position="84"/>
    </location>
</feature>
<evidence type="ECO:0000256" key="1">
    <source>
        <dbReference type="ARBA" id="ARBA00022801"/>
    </source>
</evidence>
<dbReference type="PROSITE" id="PS00141">
    <property type="entry name" value="ASP_PROTEASE"/>
    <property type="match status" value="1"/>
</dbReference>
<name>A0AAY5K2Y5_ESOLU</name>
<dbReference type="Proteomes" id="UP000265140">
    <property type="component" value="Chromosome 24"/>
</dbReference>
<keyword evidence="4" id="KW-1185">Reference proteome</keyword>
<sequence>MLSLNVDGKDFPFLVDTGATFSTITAPPVTGLLSSKTVEVVGFEGVGQTLPVTFPLKTILGKQALSHPYVVSANTAVNLLGTDLLIKLGANILCSPDGLTVTLPDGTSAVCGPETTRKGQYLVQPVKGEIAEIYWGLLTPEKPDKQGILSQYFKWRPWISLLEPYFPPPDSPHVTLFYDRQGNEVYREGFGDVVCGDTWQVGSKFIYVGPEEVAADVQLTEEQDQWYMMVEESVPHVSLALHPKYQAKDLGPMVKWAVECTNWTLTQAPNVWYSPSCKTYRLEAPGTDWVYLERREITRDHGREKMDHPVATARLNELPDSLWSKGPTDVGLTDCPPVTFKIRPGEPIWLPQYPHKPEAEEGLDVTLNGLWPTGVLEESCSTWNTPILPVEKKGTGKYRMAHDLRAINDILLTPTITVPNPYVTLTNLTPDQKCFTCIDLANAFFCLLLAEELHDIFSFTHRGRQWRYTTGVCAFPWHIQPGTERSAAGLPAFKLQ</sequence>
<dbReference type="Gene3D" id="2.40.70.10">
    <property type="entry name" value="Acid Proteases"/>
    <property type="match status" value="1"/>
</dbReference>
<dbReference type="PROSITE" id="PS50175">
    <property type="entry name" value="ASP_PROT_RETROV"/>
    <property type="match status" value="1"/>
</dbReference>
<evidence type="ECO:0000259" key="2">
    <source>
        <dbReference type="PROSITE" id="PS50175"/>
    </source>
</evidence>
<dbReference type="InterPro" id="IPR001995">
    <property type="entry name" value="Peptidase_A2_cat"/>
</dbReference>
<accession>A0AAY5K2Y5</accession>
<dbReference type="GeneTree" id="ENSGT01120000273042"/>
<dbReference type="GO" id="GO:0004190">
    <property type="term" value="F:aspartic-type endopeptidase activity"/>
    <property type="evidence" value="ECO:0007669"/>
    <property type="project" value="InterPro"/>
</dbReference>
<dbReference type="InterPro" id="IPR051320">
    <property type="entry name" value="Viral_Replic_Matur_Polypro"/>
</dbReference>
<dbReference type="InterPro" id="IPR021109">
    <property type="entry name" value="Peptidase_aspartic_dom_sf"/>
</dbReference>
<dbReference type="PANTHER" id="PTHR33064">
    <property type="entry name" value="POL PROTEIN"/>
    <property type="match status" value="1"/>
</dbReference>
<evidence type="ECO:0000313" key="3">
    <source>
        <dbReference type="Ensembl" id="ENSELUP00000083318.1"/>
    </source>
</evidence>
<dbReference type="Ensembl" id="ENSELUT00000111859.1">
    <property type="protein sequence ID" value="ENSELUP00000083318.1"/>
    <property type="gene ID" value="ENSELUG00000042913.1"/>
</dbReference>
<dbReference type="AlphaFoldDB" id="A0AAY5K2Y5"/>
<evidence type="ECO:0000313" key="4">
    <source>
        <dbReference type="Proteomes" id="UP000265140"/>
    </source>
</evidence>
<dbReference type="InterPro" id="IPR001969">
    <property type="entry name" value="Aspartic_peptidase_AS"/>
</dbReference>
<dbReference type="InterPro" id="IPR043502">
    <property type="entry name" value="DNA/RNA_pol_sf"/>
</dbReference>
<proteinExistence type="predicted"/>
<dbReference type="Gene3D" id="3.30.70.270">
    <property type="match status" value="1"/>
</dbReference>
<dbReference type="SUPFAM" id="SSF56672">
    <property type="entry name" value="DNA/RNA polymerases"/>
    <property type="match status" value="1"/>
</dbReference>
<reference evidence="3 4" key="1">
    <citation type="submission" date="2020-02" db="EMBL/GenBank/DDBJ databases">
        <title>Esox lucius (northern pike) genome, fEsoLuc1, primary haplotype.</title>
        <authorList>
            <person name="Myers G."/>
            <person name="Karagic N."/>
            <person name="Meyer A."/>
            <person name="Pippel M."/>
            <person name="Reichard M."/>
            <person name="Winkler S."/>
            <person name="Tracey A."/>
            <person name="Sims Y."/>
            <person name="Howe K."/>
            <person name="Rhie A."/>
            <person name="Formenti G."/>
            <person name="Durbin R."/>
            <person name="Fedrigo O."/>
            <person name="Jarvis E.D."/>
        </authorList>
    </citation>
    <scope>NUCLEOTIDE SEQUENCE [LARGE SCALE GENOMIC DNA]</scope>
</reference>
<dbReference type="Pfam" id="PF00077">
    <property type="entry name" value="RVP"/>
    <property type="match status" value="1"/>
</dbReference>
<dbReference type="Ensembl" id="ENSELUT00000093837.1">
    <property type="protein sequence ID" value="ENSELUP00000093243.1"/>
    <property type="gene ID" value="ENSELUG00000042913.1"/>
</dbReference>
<dbReference type="Gene3D" id="3.10.10.10">
    <property type="entry name" value="HIV Type 1 Reverse Transcriptase, subunit A, domain 1"/>
    <property type="match status" value="1"/>
</dbReference>